<reference evidence="3 4" key="1">
    <citation type="submission" date="2016-10" db="EMBL/GenBank/DDBJ databases">
        <title>Comparative genome analysis of multiple Pseudomonas spp. focuses on biocontrol and plant growth promoting traits.</title>
        <authorList>
            <person name="Tao X.-Y."/>
            <person name="Taylor C.G."/>
        </authorList>
    </citation>
    <scope>NUCLEOTIDE SEQUENCE [LARGE SCALE GENOMIC DNA]</scope>
    <source>
        <strain evidence="3 4">37D10</strain>
    </source>
</reference>
<dbReference type="GO" id="GO:0006260">
    <property type="term" value="P:DNA replication"/>
    <property type="evidence" value="ECO:0007669"/>
    <property type="project" value="InterPro"/>
</dbReference>
<proteinExistence type="predicted"/>
<dbReference type="Pfam" id="PF05272">
    <property type="entry name" value="VapE-like_dom"/>
    <property type="match status" value="1"/>
</dbReference>
<dbReference type="EMBL" id="MOBI01000001">
    <property type="protein sequence ID" value="RON06232.1"/>
    <property type="molecule type" value="Genomic_DNA"/>
</dbReference>
<comment type="caution">
    <text evidence="3">The sequence shown here is derived from an EMBL/GenBank/DDBJ whole genome shotgun (WGS) entry which is preliminary data.</text>
</comment>
<dbReference type="PANTHER" id="PTHR34985">
    <property type="entry name" value="SLR0554 PROTEIN"/>
    <property type="match status" value="1"/>
</dbReference>
<evidence type="ECO:0000313" key="3">
    <source>
        <dbReference type="EMBL" id="RON06232.1"/>
    </source>
</evidence>
<dbReference type="GO" id="GO:0008270">
    <property type="term" value="F:zinc ion binding"/>
    <property type="evidence" value="ECO:0007669"/>
    <property type="project" value="InterPro"/>
</dbReference>
<dbReference type="Pfam" id="PF01807">
    <property type="entry name" value="Zn_ribbon_DnaG"/>
    <property type="match status" value="1"/>
</dbReference>
<evidence type="ECO:0000256" key="1">
    <source>
        <dbReference type="SAM" id="MobiDB-lite"/>
    </source>
</evidence>
<organism evidence="3 4">
    <name type="scientific">Pseudomonas brassicacearum</name>
    <dbReference type="NCBI Taxonomy" id="930166"/>
    <lineage>
        <taxon>Bacteria</taxon>
        <taxon>Pseudomonadati</taxon>
        <taxon>Pseudomonadota</taxon>
        <taxon>Gammaproteobacteria</taxon>
        <taxon>Pseudomonadales</taxon>
        <taxon>Pseudomonadaceae</taxon>
        <taxon>Pseudomonas</taxon>
    </lineage>
</organism>
<dbReference type="SMART" id="SM00400">
    <property type="entry name" value="ZnF_CHCC"/>
    <property type="match status" value="1"/>
</dbReference>
<dbReference type="GO" id="GO:0003677">
    <property type="term" value="F:DNA binding"/>
    <property type="evidence" value="ECO:0007669"/>
    <property type="project" value="InterPro"/>
</dbReference>
<name>A0A423H1Y1_9PSED</name>
<dbReference type="Proteomes" id="UP000284684">
    <property type="component" value="Unassembled WGS sequence"/>
</dbReference>
<dbReference type="GO" id="GO:0003899">
    <property type="term" value="F:DNA-directed RNA polymerase activity"/>
    <property type="evidence" value="ECO:0007669"/>
    <property type="project" value="InterPro"/>
</dbReference>
<dbReference type="Gene3D" id="3.90.580.10">
    <property type="entry name" value="Zinc finger, CHC2-type domain"/>
    <property type="match status" value="1"/>
</dbReference>
<feature type="domain" description="Zinc finger CHC2-type" evidence="2">
    <location>
        <begin position="43"/>
        <end position="97"/>
    </location>
</feature>
<feature type="region of interest" description="Disordered" evidence="1">
    <location>
        <begin position="367"/>
        <end position="427"/>
    </location>
</feature>
<dbReference type="PANTHER" id="PTHR34985:SF1">
    <property type="entry name" value="SLR0554 PROTEIN"/>
    <property type="match status" value="1"/>
</dbReference>
<accession>A0A423H1Y1</accession>
<dbReference type="AlphaFoldDB" id="A0A423H1Y1"/>
<dbReference type="InterPro" id="IPR036977">
    <property type="entry name" value="DNA_primase_Znf_CHC2"/>
</dbReference>
<dbReference type="InterPro" id="IPR007936">
    <property type="entry name" value="VapE-like_dom"/>
</dbReference>
<sequence length="930" mass="102085">MSVARCQEAAHRKIPESTLERAKSDIVGTISKYVELEKNGSEFTACCPFHKEKSPSFSVVPDKGMYYCFGCGAGGDAIDFVVDFEQVGFRDAVSRIVGDLLDATAVPAQRSTVKAEVKPEWVPIVPVPADTKLKPKDIYNIQRDGEWKKLIASKRWDYLDANGALIGCISRFEKPGAGKEVIPQAFCVNTETGEMSWRWQSFSKPRPMYGLNKIAKHQNAQIVIVEGEKACDAGQQKFLDAGISLDQVIVISWPGGGKAVPFVDWTPLTNRSVGLWPDADQQVYVDTHPKAGQLVPFLEQPGTAAMLDIFDHIADKASAVKFIVPPTGVACGWDLADENPEGFQLLPFLKANAMLAADVRERFAPAANDDASPVTTPSRAVEAAHEEAAPVAEFEPIEGELQSPWLGSMSPQKDQMPAEHSGLPPSANLDGGVNELGIFPLGRLGSVFGFWRCDSATVELLRAADLERVHGLVRLASLQRWEHWSEGKLDKAMAANALTQRSIAIGEIDLSRVPEEIASAEYVRAQYNLAMLHTRPSGAALAGILSAREDWSTAVHFDEFAQRVVVEKELPGGGSLGPWTDNHDMMLGAWCASILGVTLPISIISDGVMTLARQRSRHPVRDYLKGLAWDGVPRLSKWLIECAGADDDAYHRAVAAKTLIGAAARVLQPGSKMDTALVLEGPQGLKKSSLIRALVPDVGWFAENLGSDDLASKDAMLGLQGRWVVELAELSGLRRSEVNTIKSFLARRVDTYRAPYGRRTEEHPRQAIFIGSVNPDADGAYLRDSTGGRRFWPVACKKIDVELLISNRDQLWAEAVARFNDGEPWWLSHDLETAATVVQAERLETNPWSEHVARHIDYLEPSDRGLPWTNKRAVPLEDLTSGEVFKASQGRDPNGRDMADLKLIAGALKELGWSSGLIRRHGRRIRGWKR</sequence>
<evidence type="ECO:0000259" key="2">
    <source>
        <dbReference type="SMART" id="SM00400"/>
    </source>
</evidence>
<dbReference type="InterPro" id="IPR002694">
    <property type="entry name" value="Znf_CHC2"/>
</dbReference>
<dbReference type="RefSeq" id="WP_123580130.1">
    <property type="nucleotide sequence ID" value="NZ_MOBI01000001.1"/>
</dbReference>
<evidence type="ECO:0000313" key="4">
    <source>
        <dbReference type="Proteomes" id="UP000284684"/>
    </source>
</evidence>
<dbReference type="SUPFAM" id="SSF57783">
    <property type="entry name" value="Zinc beta-ribbon"/>
    <property type="match status" value="1"/>
</dbReference>
<protein>
    <recommendedName>
        <fullName evidence="2">Zinc finger CHC2-type domain-containing protein</fullName>
    </recommendedName>
</protein>
<gene>
    <name evidence="3" type="ORF">BK658_00125</name>
</gene>